<proteinExistence type="predicted"/>
<dbReference type="RefSeq" id="WP_170128323.1">
    <property type="nucleotide sequence ID" value="NZ_QNRX01000024.1"/>
</dbReference>
<dbReference type="Pfam" id="PF00534">
    <property type="entry name" value="Glycos_transf_1"/>
    <property type="match status" value="1"/>
</dbReference>
<dbReference type="AlphaFoldDB" id="A0A366HZC6"/>
<dbReference type="SUPFAM" id="SSF53756">
    <property type="entry name" value="UDP-Glycosyltransferase/glycogen phosphorylase"/>
    <property type="match status" value="1"/>
</dbReference>
<dbReference type="Proteomes" id="UP000253490">
    <property type="component" value="Unassembled WGS sequence"/>
</dbReference>
<keyword evidence="4" id="KW-1185">Reference proteome</keyword>
<accession>A0A366HZC6</accession>
<protein>
    <submittedName>
        <fullName evidence="3">Glycosyltransferase involved in cell wall biosynthesis</fullName>
    </submittedName>
</protein>
<sequence>MKVLIFSNMYPTKDKPQFGIFVYNQVMELEEMGYECKVISLQSKGNKYLRYLKFFVKGLFYSLIKGGSYQIVHAHYAFPPGIFAMIHKRRYGSKMIITAHGSDINKMPNKSHFVKKWIQKIIRESHKVICVSEELKYKILDWKIQEEKIQVINMGVNCSIFCKIDKEKARRGLGLPIDKFIVLFVGNFYKAKGVLDLLKAFKKAPIPDKMLLLVGDLNVETQTTEEIYSEFEEDIKVIPPQSQQDIAVYMNACDAFVLPSYTEGFNLVTLEAMATETLVVTSDIEAFEYLEENTVIKSRTGDIEDLARCLERAYGLTDEEREAYIANGRKVAQENSAQEKAREVGRMYASCN</sequence>
<feature type="domain" description="Glycosyl transferase family 1" evidence="1">
    <location>
        <begin position="165"/>
        <end position="330"/>
    </location>
</feature>
<evidence type="ECO:0000313" key="4">
    <source>
        <dbReference type="Proteomes" id="UP000253490"/>
    </source>
</evidence>
<dbReference type="Gene3D" id="3.40.50.2000">
    <property type="entry name" value="Glycogen Phosphorylase B"/>
    <property type="match status" value="2"/>
</dbReference>
<keyword evidence="3" id="KW-0808">Transferase</keyword>
<evidence type="ECO:0000259" key="2">
    <source>
        <dbReference type="Pfam" id="PF13439"/>
    </source>
</evidence>
<dbReference type="EMBL" id="QNRX01000024">
    <property type="protein sequence ID" value="RBP58219.1"/>
    <property type="molecule type" value="Genomic_DNA"/>
</dbReference>
<dbReference type="InterPro" id="IPR028098">
    <property type="entry name" value="Glyco_trans_4-like_N"/>
</dbReference>
<comment type="caution">
    <text evidence="3">The sequence shown here is derived from an EMBL/GenBank/DDBJ whole genome shotgun (WGS) entry which is preliminary data.</text>
</comment>
<dbReference type="Pfam" id="PF13439">
    <property type="entry name" value="Glyco_transf_4"/>
    <property type="match status" value="1"/>
</dbReference>
<reference evidence="3 4" key="1">
    <citation type="submission" date="2018-06" db="EMBL/GenBank/DDBJ databases">
        <title>Genomic Encyclopedia of Type Strains, Phase IV (KMG-IV): sequencing the most valuable type-strain genomes for metagenomic binning, comparative biology and taxonomic classification.</title>
        <authorList>
            <person name="Goeker M."/>
        </authorList>
    </citation>
    <scope>NUCLEOTIDE SEQUENCE [LARGE SCALE GENOMIC DNA]</scope>
    <source>
        <strain evidence="3 4">DSM 22112</strain>
    </source>
</reference>
<dbReference type="InterPro" id="IPR050194">
    <property type="entry name" value="Glycosyltransferase_grp1"/>
</dbReference>
<gene>
    <name evidence="3" type="ORF">DES36_12415</name>
</gene>
<name>A0A366HZC6_9FIRM</name>
<dbReference type="InterPro" id="IPR001296">
    <property type="entry name" value="Glyco_trans_1"/>
</dbReference>
<feature type="domain" description="Glycosyltransferase subfamily 4-like N-terminal" evidence="2">
    <location>
        <begin position="21"/>
        <end position="158"/>
    </location>
</feature>
<organism evidence="3 4">
    <name type="scientific">Alkalibaculum bacchi</name>
    <dbReference type="NCBI Taxonomy" id="645887"/>
    <lineage>
        <taxon>Bacteria</taxon>
        <taxon>Bacillati</taxon>
        <taxon>Bacillota</taxon>
        <taxon>Clostridia</taxon>
        <taxon>Eubacteriales</taxon>
        <taxon>Eubacteriaceae</taxon>
        <taxon>Alkalibaculum</taxon>
    </lineage>
</organism>
<dbReference type="PANTHER" id="PTHR45947:SF15">
    <property type="entry name" value="TEICHURONIC ACID BIOSYNTHESIS GLYCOSYLTRANSFERASE TUAC-RELATED"/>
    <property type="match status" value="1"/>
</dbReference>
<evidence type="ECO:0000259" key="1">
    <source>
        <dbReference type="Pfam" id="PF00534"/>
    </source>
</evidence>
<dbReference type="PANTHER" id="PTHR45947">
    <property type="entry name" value="SULFOQUINOVOSYL TRANSFERASE SQD2"/>
    <property type="match status" value="1"/>
</dbReference>
<dbReference type="GO" id="GO:0016757">
    <property type="term" value="F:glycosyltransferase activity"/>
    <property type="evidence" value="ECO:0007669"/>
    <property type="project" value="InterPro"/>
</dbReference>
<evidence type="ECO:0000313" key="3">
    <source>
        <dbReference type="EMBL" id="RBP58219.1"/>
    </source>
</evidence>